<accession>A0A645FMC3</accession>
<protein>
    <recommendedName>
        <fullName evidence="2">Protein lysine acetyltransferase Pka</fullName>
    </recommendedName>
</protein>
<evidence type="ECO:0008006" key="2">
    <source>
        <dbReference type="Google" id="ProtNLM"/>
    </source>
</evidence>
<sequence>MIKSLKSYKIIEGVRGQVGINQEIFADIIVRLSALLDAAPEIFEMDLNPLLGKGDSIVAVDARIRLEK</sequence>
<gene>
    <name evidence="1" type="ORF">SDC9_160886</name>
</gene>
<dbReference type="EMBL" id="VSSQ01060066">
    <property type="protein sequence ID" value="MPN13564.1"/>
    <property type="molecule type" value="Genomic_DNA"/>
</dbReference>
<dbReference type="Gene3D" id="3.30.470.20">
    <property type="entry name" value="ATP-grasp fold, B domain"/>
    <property type="match status" value="1"/>
</dbReference>
<organism evidence="1">
    <name type="scientific">bioreactor metagenome</name>
    <dbReference type="NCBI Taxonomy" id="1076179"/>
    <lineage>
        <taxon>unclassified sequences</taxon>
        <taxon>metagenomes</taxon>
        <taxon>ecological metagenomes</taxon>
    </lineage>
</organism>
<dbReference type="PANTHER" id="PTHR42793:SF1">
    <property type="entry name" value="PEPTIDYL-LYSINE N-ACETYLTRANSFERASE PATZ"/>
    <property type="match status" value="1"/>
</dbReference>
<name>A0A645FMC3_9ZZZZ</name>
<comment type="caution">
    <text evidence="1">The sequence shown here is derived from an EMBL/GenBank/DDBJ whole genome shotgun (WGS) entry which is preliminary data.</text>
</comment>
<dbReference type="Pfam" id="PF13549">
    <property type="entry name" value="ATP-grasp_5"/>
    <property type="match status" value="1"/>
</dbReference>
<dbReference type="PANTHER" id="PTHR42793">
    <property type="entry name" value="COA BINDING DOMAIN CONTAINING PROTEIN"/>
    <property type="match status" value="1"/>
</dbReference>
<reference evidence="1" key="1">
    <citation type="submission" date="2019-08" db="EMBL/GenBank/DDBJ databases">
        <authorList>
            <person name="Kucharzyk K."/>
            <person name="Murdoch R.W."/>
            <person name="Higgins S."/>
            <person name="Loffler F."/>
        </authorList>
    </citation>
    <scope>NUCLEOTIDE SEQUENCE</scope>
</reference>
<proteinExistence type="predicted"/>
<dbReference type="AlphaFoldDB" id="A0A645FMC3"/>
<evidence type="ECO:0000313" key="1">
    <source>
        <dbReference type="EMBL" id="MPN13564.1"/>
    </source>
</evidence>
<dbReference type="SUPFAM" id="SSF56059">
    <property type="entry name" value="Glutathione synthetase ATP-binding domain-like"/>
    <property type="match status" value="1"/>
</dbReference>